<feature type="transmembrane region" description="Helical" evidence="9">
    <location>
        <begin position="43"/>
        <end position="62"/>
    </location>
</feature>
<dbReference type="Pfam" id="PF20154">
    <property type="entry name" value="LNT_N"/>
    <property type="match status" value="1"/>
</dbReference>
<name>A0ABX2EC02_9BURK</name>
<feature type="transmembrane region" description="Helical" evidence="9">
    <location>
        <begin position="12"/>
        <end position="31"/>
    </location>
</feature>
<protein>
    <recommendedName>
        <fullName evidence="9">Apolipoprotein N-acyltransferase</fullName>
        <shortName evidence="9">ALP N-acyltransferase</shortName>
        <ecNumber evidence="9">2.3.1.269</ecNumber>
    </recommendedName>
</protein>
<dbReference type="InterPro" id="IPR004563">
    <property type="entry name" value="Apolipo_AcylTrfase"/>
</dbReference>
<feature type="transmembrane region" description="Helical" evidence="9">
    <location>
        <begin position="483"/>
        <end position="508"/>
    </location>
</feature>
<comment type="caution">
    <text evidence="11">The sequence shown here is derived from an EMBL/GenBank/DDBJ whole genome shotgun (WGS) entry which is preliminary data.</text>
</comment>
<evidence type="ECO:0000256" key="3">
    <source>
        <dbReference type="ARBA" id="ARBA00022475"/>
    </source>
</evidence>
<feature type="transmembrane region" description="Helical" evidence="9">
    <location>
        <begin position="74"/>
        <end position="97"/>
    </location>
</feature>
<comment type="pathway">
    <text evidence="9">Protein modification; lipoprotein biosynthesis (N-acyl transfer).</text>
</comment>
<keyword evidence="12" id="KW-1185">Reference proteome</keyword>
<dbReference type="HAMAP" id="MF_01148">
    <property type="entry name" value="Lnt"/>
    <property type="match status" value="1"/>
</dbReference>
<accession>A0ABX2EC02</accession>
<gene>
    <name evidence="9 11" type="primary">lnt</name>
    <name evidence="11" type="ORF">HLB44_03720</name>
</gene>
<evidence type="ECO:0000256" key="4">
    <source>
        <dbReference type="ARBA" id="ARBA00022679"/>
    </source>
</evidence>
<dbReference type="Gene3D" id="3.60.110.10">
    <property type="entry name" value="Carbon-nitrogen hydrolase"/>
    <property type="match status" value="1"/>
</dbReference>
<keyword evidence="5 9" id="KW-0812">Transmembrane</keyword>
<comment type="catalytic activity">
    <reaction evidence="9">
        <text>N-terminal S-1,2-diacyl-sn-glyceryl-L-cysteinyl-[lipoprotein] + a glycerophospholipid = N-acyl-S-1,2-diacyl-sn-glyceryl-L-cysteinyl-[lipoprotein] + a 2-acyl-sn-glycero-3-phospholipid + H(+)</text>
        <dbReference type="Rhea" id="RHEA:48228"/>
        <dbReference type="Rhea" id="RHEA-COMP:14681"/>
        <dbReference type="Rhea" id="RHEA-COMP:14684"/>
        <dbReference type="ChEBI" id="CHEBI:15378"/>
        <dbReference type="ChEBI" id="CHEBI:136912"/>
        <dbReference type="ChEBI" id="CHEBI:140656"/>
        <dbReference type="ChEBI" id="CHEBI:140657"/>
        <dbReference type="ChEBI" id="CHEBI:140660"/>
        <dbReference type="EC" id="2.3.1.269"/>
    </reaction>
</comment>
<dbReference type="PANTHER" id="PTHR38686:SF1">
    <property type="entry name" value="APOLIPOPROTEIN N-ACYLTRANSFERASE"/>
    <property type="match status" value="1"/>
</dbReference>
<evidence type="ECO:0000256" key="1">
    <source>
        <dbReference type="ARBA" id="ARBA00004651"/>
    </source>
</evidence>
<evidence type="ECO:0000256" key="8">
    <source>
        <dbReference type="ARBA" id="ARBA00023315"/>
    </source>
</evidence>
<feature type="transmembrane region" description="Helical" evidence="9">
    <location>
        <begin position="150"/>
        <end position="177"/>
    </location>
</feature>
<evidence type="ECO:0000256" key="7">
    <source>
        <dbReference type="ARBA" id="ARBA00023136"/>
    </source>
</evidence>
<evidence type="ECO:0000259" key="10">
    <source>
        <dbReference type="PROSITE" id="PS50263"/>
    </source>
</evidence>
<evidence type="ECO:0000313" key="11">
    <source>
        <dbReference type="EMBL" id="NRF66093.1"/>
    </source>
</evidence>
<evidence type="ECO:0000256" key="9">
    <source>
        <dbReference type="HAMAP-Rule" id="MF_01148"/>
    </source>
</evidence>
<proteinExistence type="inferred from homology"/>
<keyword evidence="6 9" id="KW-1133">Transmembrane helix</keyword>
<dbReference type="PROSITE" id="PS50263">
    <property type="entry name" value="CN_HYDROLASE"/>
    <property type="match status" value="1"/>
</dbReference>
<dbReference type="CDD" id="cd07571">
    <property type="entry name" value="ALP_N-acyl_transferase"/>
    <property type="match status" value="1"/>
</dbReference>
<comment type="similarity">
    <text evidence="2 9">Belongs to the CN hydrolase family. Apolipoprotein N-acyltransferase subfamily.</text>
</comment>
<keyword evidence="4 9" id="KW-0808">Transferase</keyword>
<feature type="domain" description="CN hydrolase" evidence="10">
    <location>
        <begin position="232"/>
        <end position="476"/>
    </location>
</feature>
<evidence type="ECO:0000256" key="6">
    <source>
        <dbReference type="ARBA" id="ARBA00022989"/>
    </source>
</evidence>
<dbReference type="NCBIfam" id="TIGR00546">
    <property type="entry name" value="lnt"/>
    <property type="match status" value="1"/>
</dbReference>
<dbReference type="InterPro" id="IPR045378">
    <property type="entry name" value="LNT_N"/>
</dbReference>
<dbReference type="EC" id="2.3.1.269" evidence="9"/>
<dbReference type="PANTHER" id="PTHR38686">
    <property type="entry name" value="APOLIPOPROTEIN N-ACYLTRANSFERASE"/>
    <property type="match status" value="1"/>
</dbReference>
<dbReference type="InterPro" id="IPR003010">
    <property type="entry name" value="C-N_Hydrolase"/>
</dbReference>
<organism evidence="11 12">
    <name type="scientific">Pseudaquabacterium terrae</name>
    <dbReference type="NCBI Taxonomy" id="2732868"/>
    <lineage>
        <taxon>Bacteria</taxon>
        <taxon>Pseudomonadati</taxon>
        <taxon>Pseudomonadota</taxon>
        <taxon>Betaproteobacteria</taxon>
        <taxon>Burkholderiales</taxon>
        <taxon>Sphaerotilaceae</taxon>
        <taxon>Pseudaquabacterium</taxon>
    </lineage>
</organism>
<dbReference type="Proteomes" id="UP000737171">
    <property type="component" value="Unassembled WGS sequence"/>
</dbReference>
<evidence type="ECO:0000256" key="5">
    <source>
        <dbReference type="ARBA" id="ARBA00022692"/>
    </source>
</evidence>
<dbReference type="Pfam" id="PF00795">
    <property type="entry name" value="CN_hydrolase"/>
    <property type="match status" value="1"/>
</dbReference>
<feature type="transmembrane region" description="Helical" evidence="9">
    <location>
        <begin position="109"/>
        <end position="130"/>
    </location>
</feature>
<keyword evidence="7 9" id="KW-0472">Membrane</keyword>
<evidence type="ECO:0000313" key="12">
    <source>
        <dbReference type="Proteomes" id="UP000737171"/>
    </source>
</evidence>
<sequence>MAAALGALQTLALVHTWAWPLQLLCVIWLAARVRSATPRRAALLGAVFGTAWFATSTWWLFISMHRYGGLAAPLAAIAVLLLALALAAFLALALAVFARARRGPPVVDAALFAVAWGAAELARGLVFSGFPWGASGYAQVDGPLAVWAPWIGVYGVGMLAAGSAALLAFCGEAWFAVMLRRGPTDAAPAVRRAARQAVLPALIGGVALWLLPDAIGPIDFTQPTRTLQVTLLQTNVAQDQKFAAEHLPAALAWVAGALTEAGGDLVIAPETAVPLLPAQLEEFDPAYWPALRAHFEGAGRPAALIGVPLGDLAASDYSNSVVGLGGRTPYRYDKVHLVPFGEFIPLGFRWFTNLMNIPLGDFTRGEPNAPSFVTAGERIAPNICYEDLFGEELALRFRHDETAPTVLANVSNIGWFGDTIAVPQHLNMSRMRTLELQRPMLRSTNTGATAIVDHRGQVTAQLRPFTRGVLVGPVQGRAGRTPYAAWVARIGLWPLLLAAWGLLIILAAQPRR</sequence>
<dbReference type="EMBL" id="JABRWJ010000001">
    <property type="protein sequence ID" value="NRF66093.1"/>
    <property type="molecule type" value="Genomic_DNA"/>
</dbReference>
<comment type="subcellular location">
    <subcellularLocation>
        <location evidence="1 9">Cell membrane</location>
        <topology evidence="1 9">Multi-pass membrane protein</topology>
    </subcellularLocation>
</comment>
<dbReference type="SUPFAM" id="SSF56317">
    <property type="entry name" value="Carbon-nitrogen hydrolase"/>
    <property type="match status" value="1"/>
</dbReference>
<reference evidence="11 12" key="1">
    <citation type="submission" date="2020-05" db="EMBL/GenBank/DDBJ databases">
        <title>Aquincola sp. isolate from soil.</title>
        <authorList>
            <person name="Han J."/>
            <person name="Kim D.-U."/>
        </authorList>
    </citation>
    <scope>NUCLEOTIDE SEQUENCE [LARGE SCALE GENOMIC DNA]</scope>
    <source>
        <strain evidence="11 12">S2</strain>
    </source>
</reference>
<dbReference type="InterPro" id="IPR036526">
    <property type="entry name" value="C-N_Hydrolase_sf"/>
</dbReference>
<keyword evidence="8 9" id="KW-0012">Acyltransferase</keyword>
<keyword evidence="3 9" id="KW-1003">Cell membrane</keyword>
<comment type="function">
    <text evidence="9">Catalyzes the phospholipid dependent N-acylation of the N-terminal cysteine of apolipoprotein, the last step in lipoprotein maturation.</text>
</comment>
<evidence type="ECO:0000256" key="2">
    <source>
        <dbReference type="ARBA" id="ARBA00010065"/>
    </source>
</evidence>